<accession>A0A830F3Q1</accession>
<sequence>MAAVSFVAVVGFAVVMFGVPLVVAGWIAYDARKRGVFAPASVWVVVAVFTTAVGALVSLYVYVTRVRPAGRGQNESK</sequence>
<proteinExistence type="predicted"/>
<evidence type="ECO:0000313" key="2">
    <source>
        <dbReference type="EMBL" id="GGL60210.1"/>
    </source>
</evidence>
<keyword evidence="1" id="KW-0472">Membrane</keyword>
<evidence type="ECO:0000256" key="1">
    <source>
        <dbReference type="SAM" id="Phobius"/>
    </source>
</evidence>
<dbReference type="EMBL" id="BMPG01000002">
    <property type="protein sequence ID" value="GGL60210.1"/>
    <property type="molecule type" value="Genomic_DNA"/>
</dbReference>
<dbReference type="Proteomes" id="UP000607197">
    <property type="component" value="Unassembled WGS sequence"/>
</dbReference>
<feature type="transmembrane region" description="Helical" evidence="1">
    <location>
        <begin position="6"/>
        <end position="29"/>
    </location>
</feature>
<gene>
    <name evidence="2" type="ORF">GCM10009039_18080</name>
</gene>
<evidence type="ECO:0000313" key="3">
    <source>
        <dbReference type="Proteomes" id="UP000607197"/>
    </source>
</evidence>
<name>A0A830F3Q1_9EURY</name>
<organism evidence="2 3">
    <name type="scientific">Halocalculus aciditolerans</name>
    <dbReference type="NCBI Taxonomy" id="1383812"/>
    <lineage>
        <taxon>Archaea</taxon>
        <taxon>Methanobacteriati</taxon>
        <taxon>Methanobacteriota</taxon>
        <taxon>Stenosarchaea group</taxon>
        <taxon>Halobacteria</taxon>
        <taxon>Halobacteriales</taxon>
        <taxon>Halobacteriaceae</taxon>
        <taxon>Halocalculus</taxon>
    </lineage>
</organism>
<keyword evidence="3" id="KW-1185">Reference proteome</keyword>
<dbReference type="AlphaFoldDB" id="A0A830F3Q1"/>
<reference evidence="2" key="1">
    <citation type="journal article" date="2014" name="Int. J. Syst. Evol. Microbiol.">
        <title>Complete genome sequence of Corynebacterium casei LMG S-19264T (=DSM 44701T), isolated from a smear-ripened cheese.</title>
        <authorList>
            <consortium name="US DOE Joint Genome Institute (JGI-PGF)"/>
            <person name="Walter F."/>
            <person name="Albersmeier A."/>
            <person name="Kalinowski J."/>
            <person name="Ruckert C."/>
        </authorList>
    </citation>
    <scope>NUCLEOTIDE SEQUENCE</scope>
    <source>
        <strain evidence="2">JCM 19596</strain>
    </source>
</reference>
<keyword evidence="1" id="KW-1133">Transmembrane helix</keyword>
<feature type="transmembrane region" description="Helical" evidence="1">
    <location>
        <begin position="41"/>
        <end position="63"/>
    </location>
</feature>
<comment type="caution">
    <text evidence="2">The sequence shown here is derived from an EMBL/GenBank/DDBJ whole genome shotgun (WGS) entry which is preliminary data.</text>
</comment>
<dbReference type="RefSeq" id="WP_188978126.1">
    <property type="nucleotide sequence ID" value="NZ_BMPG01000002.1"/>
</dbReference>
<reference evidence="2" key="2">
    <citation type="submission" date="2020-09" db="EMBL/GenBank/DDBJ databases">
        <authorList>
            <person name="Sun Q."/>
            <person name="Ohkuma M."/>
        </authorList>
    </citation>
    <scope>NUCLEOTIDE SEQUENCE</scope>
    <source>
        <strain evidence="2">JCM 19596</strain>
    </source>
</reference>
<keyword evidence="1" id="KW-0812">Transmembrane</keyword>
<protein>
    <submittedName>
        <fullName evidence="2">Uncharacterized protein</fullName>
    </submittedName>
</protein>